<reference evidence="2" key="1">
    <citation type="journal article" date="2014" name="Environ. Microbiol.">
        <title>Comparative genomics of the marine bacterial genus Glaciecola reveals the high degree of genomic diversity and genomic characteristic for cold adaptation.</title>
        <authorList>
            <person name="Qin Q.L."/>
            <person name="Xie B.B."/>
            <person name="Yu Y."/>
            <person name="Shu Y.L."/>
            <person name="Rong J.C."/>
            <person name="Zhang Y.J."/>
            <person name="Zhao D.L."/>
            <person name="Chen X.L."/>
            <person name="Zhang X.Y."/>
            <person name="Chen B."/>
            <person name="Zhou B.C."/>
            <person name="Zhang Y.Z."/>
        </authorList>
    </citation>
    <scope>NUCLEOTIDE SEQUENCE [LARGE SCALE GENOMIC DNA]</scope>
    <source>
        <strain evidence="2">ACAM 615</strain>
    </source>
</reference>
<gene>
    <name evidence="1" type="ORF">GPAL_2177</name>
</gene>
<dbReference type="RefSeq" id="WP_006011557.1">
    <property type="nucleotide sequence ID" value="NZ_BAEQ01000040.1"/>
</dbReference>
<name>K6ZJH9_9ALTE</name>
<dbReference type="OrthoDB" id="9792173at2"/>
<accession>K6ZJH9</accession>
<dbReference type="EMBL" id="BAEQ01000040">
    <property type="protein sequence ID" value="GAC29038.1"/>
    <property type="molecule type" value="Genomic_DNA"/>
</dbReference>
<evidence type="ECO:0000313" key="1">
    <source>
        <dbReference type="EMBL" id="GAC29038.1"/>
    </source>
</evidence>
<keyword evidence="2" id="KW-1185">Reference proteome</keyword>
<proteinExistence type="predicted"/>
<protein>
    <recommendedName>
        <fullName evidence="3">VOC domain-containing protein</fullName>
    </recommendedName>
</protein>
<dbReference type="Gene3D" id="3.10.180.10">
    <property type="entry name" value="2,3-Dihydroxybiphenyl 1,2-Dioxygenase, domain 1"/>
    <property type="match status" value="1"/>
</dbReference>
<dbReference type="Proteomes" id="UP000006251">
    <property type="component" value="Unassembled WGS sequence"/>
</dbReference>
<dbReference type="AlphaFoldDB" id="K6ZJH9"/>
<dbReference type="Pfam" id="PF13669">
    <property type="entry name" value="Glyoxalase_4"/>
    <property type="match status" value="1"/>
</dbReference>
<sequence length="183" mass="20397">MLSKNINLFQNNADLMQIAFVVPDVRKAILHWNSIGVGPFLLLPHLELEQVIYQGHKTNPDISLAIAYQGNMQIELIQQHNSADSIYSDFLKFYPEGGMQHSAIVSDQYGKLLSALKDNDIDIVQSVKTIDGSNACYIASDFHPGGMIEIIENTKPMALLFDDLKKCAKSWQIGDDNLNFEGA</sequence>
<dbReference type="STRING" id="1121922.GCA_000428905_01900"/>
<dbReference type="InterPro" id="IPR029068">
    <property type="entry name" value="Glyas_Bleomycin-R_OHBP_Dase"/>
</dbReference>
<evidence type="ECO:0000313" key="2">
    <source>
        <dbReference type="Proteomes" id="UP000006251"/>
    </source>
</evidence>
<comment type="caution">
    <text evidence="1">The sequence shown here is derived from an EMBL/GenBank/DDBJ whole genome shotgun (WGS) entry which is preliminary data.</text>
</comment>
<dbReference type="SUPFAM" id="SSF54593">
    <property type="entry name" value="Glyoxalase/Bleomycin resistance protein/Dihydroxybiphenyl dioxygenase"/>
    <property type="match status" value="1"/>
</dbReference>
<evidence type="ECO:0008006" key="3">
    <source>
        <dbReference type="Google" id="ProtNLM"/>
    </source>
</evidence>
<organism evidence="1 2">
    <name type="scientific">Brumicola pallidula DSM 14239 = ACAM 615</name>
    <dbReference type="NCBI Taxonomy" id="1121922"/>
    <lineage>
        <taxon>Bacteria</taxon>
        <taxon>Pseudomonadati</taxon>
        <taxon>Pseudomonadota</taxon>
        <taxon>Gammaproteobacteria</taxon>
        <taxon>Alteromonadales</taxon>
        <taxon>Alteromonadaceae</taxon>
        <taxon>Brumicola</taxon>
    </lineage>
</organism>